<evidence type="ECO:0000313" key="2">
    <source>
        <dbReference type="Proteomes" id="UP000308886"/>
    </source>
</evidence>
<sequence>MISESLQFLDWAILIGYFVVLIAIGLWASRKSGDGQGKFLASRSLKWYHIGFSMWGTNVGPSMLIASASAGFTTGIVSGNYAWYAFIFIGLLAFVFAPRYLGEKINTLPEFMGRRFGQSTRSILAWYTIVTVLISWLALTLFAGGVLIRQVFGIPMYLSALILLAISAFFTILGGLKAVAYTNVYQMVLLIVVSATLTIVGVCTLGDGGFMNGISKLADPNIVPSEYWNLFRSEEELPGYYWLPILLGYPISGLWFWCTDQSMVQPVLAAKNLNEGQKGTNLTGWLKILDVAIYIVPGIVCFALARTGFFGAATIEPDNAYMTLVLHLFPMGMVGLVMAVLTAALVSTIGSSLNALSTVFTMDIYVKNVNPNATQAEISRTGHIVTILGALISIVITIAVDNIKGMDLFNVFQSVLSFIAPPMAAVFVMGVFWKRCTTLAANLVLSLGTIFCISTGVCYLWIIPGATEAMHFMMLSFILFCVLIIMMIVVSIFDKTAVKGHAMKAVDEKTSYGVIVSWIALVVVMIGLYIFFNGN</sequence>
<evidence type="ECO:0000313" key="1">
    <source>
        <dbReference type="EMBL" id="TGX81744.1"/>
    </source>
</evidence>
<name>A0AC61QPJ2_9BACT</name>
<keyword evidence="2" id="KW-1185">Reference proteome</keyword>
<dbReference type="EMBL" id="SRZC01000014">
    <property type="protein sequence ID" value="TGX81744.1"/>
    <property type="molecule type" value="Genomic_DNA"/>
</dbReference>
<proteinExistence type="predicted"/>
<organism evidence="1 2">
    <name type="scientific">Palleniella muris</name>
    <dbReference type="NCBI Taxonomy" id="3038145"/>
    <lineage>
        <taxon>Bacteria</taxon>
        <taxon>Pseudomonadati</taxon>
        <taxon>Bacteroidota</taxon>
        <taxon>Bacteroidia</taxon>
        <taxon>Bacteroidales</taxon>
        <taxon>Prevotellaceae</taxon>
        <taxon>Palleniella</taxon>
    </lineage>
</organism>
<comment type="caution">
    <text evidence="1">The sequence shown here is derived from an EMBL/GenBank/DDBJ whole genome shotgun (WGS) entry which is preliminary data.</text>
</comment>
<gene>
    <name evidence="1" type="ORF">E5358_09450</name>
</gene>
<reference evidence="1" key="1">
    <citation type="submission" date="2019-04" db="EMBL/GenBank/DDBJ databases">
        <title>Microbes associate with the intestines of laboratory mice.</title>
        <authorList>
            <person name="Navarre W."/>
            <person name="Wong E."/>
            <person name="Huang K."/>
            <person name="Tropini C."/>
            <person name="Ng K."/>
            <person name="Yu B."/>
        </authorList>
    </citation>
    <scope>NUCLEOTIDE SEQUENCE</scope>
    <source>
        <strain evidence="1">NM73_A23</strain>
    </source>
</reference>
<accession>A0AC61QPJ2</accession>
<protein>
    <submittedName>
        <fullName evidence="1">Na+/glucose cotransporter</fullName>
    </submittedName>
</protein>
<dbReference type="Proteomes" id="UP000308886">
    <property type="component" value="Unassembled WGS sequence"/>
</dbReference>